<sequence>MAPVTFTGTLRSKRRAELLEIAKALQINESGTKEDLQTRIKKHLDANQTDLEDEPAFAGLFAKMKKSSAQSQPQPAVRRFVPPAGTETVEETAPVNTAGSSPVKNTRSSRRITLLDPVGPIRQGTPVSDLRDVSIMLKNPPISPEGDEEAAGIQSSSILRKQELAHSPAKTGSTPRSPLKVTLKPAIDVSNIFRGQSDTAVRQATESLLDVRTFLSSSLNIWSLTAVLELSYIIYAVTPWKYAEIPLSPTQSTGYFVPYPPLSAFQNPAIWSVIFNWSIPTLVIPALFGVVLSFHPANMTSARAGRPTSPPLVPFDPLTASIIRLAAQFIYSFDSPGTDSIDVVGQRWRIVNAAVGVAFAFVEAIFGAPGAFANANTSTSSNAAGVQQPDHPARSLTAEDTVVAIRDA</sequence>
<proteinExistence type="predicted"/>
<reference evidence="1" key="1">
    <citation type="journal article" date="2021" name="New Phytol.">
        <title>Evolutionary innovations through gain and loss of genes in the ectomycorrhizal Boletales.</title>
        <authorList>
            <person name="Wu G."/>
            <person name="Miyauchi S."/>
            <person name="Morin E."/>
            <person name="Kuo A."/>
            <person name="Drula E."/>
            <person name="Varga T."/>
            <person name="Kohler A."/>
            <person name="Feng B."/>
            <person name="Cao Y."/>
            <person name="Lipzen A."/>
            <person name="Daum C."/>
            <person name="Hundley H."/>
            <person name="Pangilinan J."/>
            <person name="Johnson J."/>
            <person name="Barry K."/>
            <person name="LaButti K."/>
            <person name="Ng V."/>
            <person name="Ahrendt S."/>
            <person name="Min B."/>
            <person name="Choi I.G."/>
            <person name="Park H."/>
            <person name="Plett J.M."/>
            <person name="Magnuson J."/>
            <person name="Spatafora J.W."/>
            <person name="Nagy L.G."/>
            <person name="Henrissat B."/>
            <person name="Grigoriev I.V."/>
            <person name="Yang Z.L."/>
            <person name="Xu J."/>
            <person name="Martin F.M."/>
        </authorList>
    </citation>
    <scope>NUCLEOTIDE SEQUENCE</scope>
    <source>
        <strain evidence="1">KUC20120723A-06</strain>
    </source>
</reference>
<comment type="caution">
    <text evidence="1">The sequence shown here is derived from an EMBL/GenBank/DDBJ whole genome shotgun (WGS) entry which is preliminary data.</text>
</comment>
<protein>
    <submittedName>
        <fullName evidence="1">Uncharacterized protein</fullName>
    </submittedName>
</protein>
<gene>
    <name evidence="1" type="ORF">BV22DRAFT_1090912</name>
</gene>
<dbReference type="Proteomes" id="UP000790709">
    <property type="component" value="Unassembled WGS sequence"/>
</dbReference>
<accession>A0ACB8BGF8</accession>
<evidence type="ECO:0000313" key="1">
    <source>
        <dbReference type="EMBL" id="KAH7924455.1"/>
    </source>
</evidence>
<organism evidence="1 2">
    <name type="scientific">Leucogyrophana mollusca</name>
    <dbReference type="NCBI Taxonomy" id="85980"/>
    <lineage>
        <taxon>Eukaryota</taxon>
        <taxon>Fungi</taxon>
        <taxon>Dikarya</taxon>
        <taxon>Basidiomycota</taxon>
        <taxon>Agaricomycotina</taxon>
        <taxon>Agaricomycetes</taxon>
        <taxon>Agaricomycetidae</taxon>
        <taxon>Boletales</taxon>
        <taxon>Boletales incertae sedis</taxon>
        <taxon>Leucogyrophana</taxon>
    </lineage>
</organism>
<name>A0ACB8BGF8_9AGAM</name>
<evidence type="ECO:0000313" key="2">
    <source>
        <dbReference type="Proteomes" id="UP000790709"/>
    </source>
</evidence>
<dbReference type="EMBL" id="MU266424">
    <property type="protein sequence ID" value="KAH7924455.1"/>
    <property type="molecule type" value="Genomic_DNA"/>
</dbReference>
<keyword evidence="2" id="KW-1185">Reference proteome</keyword>